<dbReference type="InterPro" id="IPR004538">
    <property type="entry name" value="Hemolysin_A/TlyA"/>
</dbReference>
<dbReference type="STRING" id="216938.SHELI_v1c05640"/>
<dbReference type="InterPro" id="IPR047048">
    <property type="entry name" value="TlyA"/>
</dbReference>
<dbReference type="Proteomes" id="UP000094378">
    <property type="component" value="Chromosome"/>
</dbReference>
<dbReference type="NCBIfam" id="TIGR00478">
    <property type="entry name" value="tly"/>
    <property type="match status" value="1"/>
</dbReference>
<keyword evidence="5" id="KW-0808">Transferase</keyword>
<gene>
    <name evidence="5" type="primary">tlyA</name>
    <name evidence="5" type="ORF">SHELI_v1c05640</name>
</gene>
<dbReference type="PANTHER" id="PTHR32319:SF0">
    <property type="entry name" value="BACTERIAL HEMOLYSIN-LIKE PROTEIN"/>
    <property type="match status" value="1"/>
</dbReference>
<dbReference type="InterPro" id="IPR036986">
    <property type="entry name" value="S4_RNA-bd_sf"/>
</dbReference>
<evidence type="ECO:0000259" key="4">
    <source>
        <dbReference type="SMART" id="SM00363"/>
    </source>
</evidence>
<evidence type="ECO:0000313" key="5">
    <source>
        <dbReference type="EMBL" id="AOG60515.1"/>
    </source>
</evidence>
<dbReference type="PANTHER" id="PTHR32319">
    <property type="entry name" value="BACTERIAL HEMOLYSIN-LIKE PROTEIN"/>
    <property type="match status" value="1"/>
</dbReference>
<feature type="domain" description="RNA-binding S4" evidence="4">
    <location>
        <begin position="3"/>
        <end position="69"/>
    </location>
</feature>
<name>A0A1B3SKR9_9MOLU</name>
<dbReference type="GO" id="GO:0032259">
    <property type="term" value="P:methylation"/>
    <property type="evidence" value="ECO:0007669"/>
    <property type="project" value="UniProtKB-KW"/>
</dbReference>
<dbReference type="GO" id="GO:0008168">
    <property type="term" value="F:methyltransferase activity"/>
    <property type="evidence" value="ECO:0007669"/>
    <property type="project" value="UniProtKB-KW"/>
</dbReference>
<evidence type="ECO:0000313" key="6">
    <source>
        <dbReference type="Proteomes" id="UP000094378"/>
    </source>
</evidence>
<organism evidence="5 6">
    <name type="scientific">Spiroplasma helicoides</name>
    <dbReference type="NCBI Taxonomy" id="216938"/>
    <lineage>
        <taxon>Bacteria</taxon>
        <taxon>Bacillati</taxon>
        <taxon>Mycoplasmatota</taxon>
        <taxon>Mollicutes</taxon>
        <taxon>Entomoplasmatales</taxon>
        <taxon>Spiroplasmataceae</taxon>
        <taxon>Spiroplasma</taxon>
    </lineage>
</organism>
<dbReference type="Gene3D" id="3.40.50.150">
    <property type="entry name" value="Vaccinia Virus protein VP39"/>
    <property type="match status" value="1"/>
</dbReference>
<keyword evidence="1 3" id="KW-0694">RNA-binding</keyword>
<dbReference type="SMART" id="SM00363">
    <property type="entry name" value="S4"/>
    <property type="match status" value="1"/>
</dbReference>
<dbReference type="AlphaFoldDB" id="A0A1B3SKR9"/>
<dbReference type="SUPFAM" id="SSF53335">
    <property type="entry name" value="S-adenosyl-L-methionine-dependent methyltransferases"/>
    <property type="match status" value="1"/>
</dbReference>
<protein>
    <submittedName>
        <fullName evidence="5">rRNA methyltransferase</fullName>
    </submittedName>
</protein>
<dbReference type="Pfam" id="PF01728">
    <property type="entry name" value="FtsJ"/>
    <property type="match status" value="1"/>
</dbReference>
<keyword evidence="5" id="KW-0489">Methyltransferase</keyword>
<dbReference type="PIRSF" id="PIRSF005578">
    <property type="entry name" value="TlyA"/>
    <property type="match status" value="1"/>
</dbReference>
<dbReference type="InterPro" id="IPR029063">
    <property type="entry name" value="SAM-dependent_MTases_sf"/>
</dbReference>
<reference evidence="5 6" key="1">
    <citation type="submission" date="2016-08" db="EMBL/GenBank/DDBJ databases">
        <title>Complete genome sequence of Spiroplasma helicoides TABS-2 (DSM 22551).</title>
        <authorList>
            <person name="Shen W.-Y."/>
            <person name="Lo W.-S."/>
            <person name="Lai Y.-C."/>
            <person name="Kuo C.-H."/>
        </authorList>
    </citation>
    <scope>NUCLEOTIDE SEQUENCE [LARGE SCALE GENOMIC DNA]</scope>
    <source>
        <strain evidence="5 6">TABS-2</strain>
    </source>
</reference>
<dbReference type="Gene3D" id="3.10.290.10">
    <property type="entry name" value="RNA-binding S4 domain"/>
    <property type="match status" value="1"/>
</dbReference>
<dbReference type="PATRIC" id="fig|216938.3.peg.576"/>
<dbReference type="CDD" id="cd00165">
    <property type="entry name" value="S4"/>
    <property type="match status" value="1"/>
</dbReference>
<dbReference type="OrthoDB" id="9784736at2"/>
<dbReference type="PROSITE" id="PS50889">
    <property type="entry name" value="S4"/>
    <property type="match status" value="1"/>
</dbReference>
<proteinExistence type="inferred from homology"/>
<dbReference type="EMBL" id="CP017015">
    <property type="protein sequence ID" value="AOG60515.1"/>
    <property type="molecule type" value="Genomic_DNA"/>
</dbReference>
<evidence type="ECO:0000256" key="2">
    <source>
        <dbReference type="ARBA" id="ARBA00029460"/>
    </source>
</evidence>
<dbReference type="GO" id="GO:0003723">
    <property type="term" value="F:RNA binding"/>
    <property type="evidence" value="ECO:0007669"/>
    <property type="project" value="UniProtKB-KW"/>
</dbReference>
<dbReference type="SUPFAM" id="SSF55174">
    <property type="entry name" value="Alpha-L RNA-binding motif"/>
    <property type="match status" value="1"/>
</dbReference>
<keyword evidence="6" id="KW-1185">Reference proteome</keyword>
<comment type="similarity">
    <text evidence="2">Belongs to the TlyA family.</text>
</comment>
<dbReference type="KEGG" id="shj:SHELI_v1c05640"/>
<sequence>MKIRLDQILLDMKIFENRNKARAYIIDGCILVNKEKIIKAGTMFDPTKIIIEVIKKENDYVSRAGKKLEKSLLFWNIDLKNKTCLDIGSSTGGFTDCCLKFNANFVYAVDVGTNQLDWKLRNNVKVKSMEKTNFRNVNKSYFDKKIDFFCCDVSFISVEKILEPLSKVVDFEIEGIILIKPQFESDKEDVKNGKINSKLGHKKSIERVIGFCNKNGFEVLDINYSPILGNKKKNIEYLCWIKKKKKVNNLFDISKTDLIIDECWNYFRDLENERK</sequence>
<evidence type="ECO:0000256" key="3">
    <source>
        <dbReference type="PROSITE-ProRule" id="PRU00182"/>
    </source>
</evidence>
<dbReference type="InterPro" id="IPR002877">
    <property type="entry name" value="RNA_MeTrfase_FtsJ_dom"/>
</dbReference>
<dbReference type="Pfam" id="PF01479">
    <property type="entry name" value="S4"/>
    <property type="match status" value="1"/>
</dbReference>
<dbReference type="InterPro" id="IPR002942">
    <property type="entry name" value="S4_RNA-bd"/>
</dbReference>
<accession>A0A1B3SKR9</accession>
<dbReference type="RefSeq" id="WP_069116517.1">
    <property type="nucleotide sequence ID" value="NZ_CP017015.1"/>
</dbReference>
<evidence type="ECO:0000256" key="1">
    <source>
        <dbReference type="ARBA" id="ARBA00022884"/>
    </source>
</evidence>